<sequence length="68" mass="6908">MALVAPGGCVRTTRRILKPTRVVSGLIQSAALSLGELNSQAVRVPCGSGFSREESNAVHGTGCAGVRG</sequence>
<dbReference type="Proteomes" id="UP000218102">
    <property type="component" value="Unassembled WGS sequence"/>
</dbReference>
<comment type="caution">
    <text evidence="1">The sequence shown here is derived from an EMBL/GenBank/DDBJ whole genome shotgun (WGS) entry which is preliminary data.</text>
</comment>
<reference evidence="1 2" key="1">
    <citation type="submission" date="2017-09" db="EMBL/GenBank/DDBJ databases">
        <authorList>
            <person name="Ehlers B."/>
            <person name="Leendertz F.H."/>
        </authorList>
    </citation>
    <scope>NUCLEOTIDE SEQUENCE [LARGE SCALE GENOMIC DNA]</scope>
    <source>
        <strain evidence="1 2">DJ-1</strain>
    </source>
</reference>
<evidence type="ECO:0000313" key="1">
    <source>
        <dbReference type="EMBL" id="PBJ93807.1"/>
    </source>
</evidence>
<gene>
    <name evidence="1" type="ORF">CMV24_20035</name>
</gene>
<name>A0A2A3M0W9_PSEDL</name>
<evidence type="ECO:0000313" key="2">
    <source>
        <dbReference type="Proteomes" id="UP000218102"/>
    </source>
</evidence>
<protein>
    <submittedName>
        <fullName evidence="1">Uncharacterized protein</fullName>
    </submittedName>
</protein>
<organism evidence="1 2">
    <name type="scientific">Pseudomonas plecoglossicida</name>
    <dbReference type="NCBI Taxonomy" id="70775"/>
    <lineage>
        <taxon>Bacteria</taxon>
        <taxon>Pseudomonadati</taxon>
        <taxon>Pseudomonadota</taxon>
        <taxon>Gammaproteobacteria</taxon>
        <taxon>Pseudomonadales</taxon>
        <taxon>Pseudomonadaceae</taxon>
        <taxon>Pseudomonas</taxon>
    </lineage>
</organism>
<dbReference type="EMBL" id="NTME01000023">
    <property type="protein sequence ID" value="PBJ93807.1"/>
    <property type="molecule type" value="Genomic_DNA"/>
</dbReference>
<proteinExistence type="predicted"/>
<dbReference type="AlphaFoldDB" id="A0A2A3M0W9"/>
<accession>A0A2A3M0W9</accession>